<keyword evidence="3" id="KW-1185">Reference proteome</keyword>
<protein>
    <recommendedName>
        <fullName evidence="1">UPF0246 protein QUW44_02200</fullName>
    </recommendedName>
</protein>
<organism evidence="2 3">
    <name type="scientific">Limosilactobacillus pontis</name>
    <dbReference type="NCBI Taxonomy" id="35787"/>
    <lineage>
        <taxon>Bacteria</taxon>
        <taxon>Bacillati</taxon>
        <taxon>Bacillota</taxon>
        <taxon>Bacilli</taxon>
        <taxon>Lactobacillales</taxon>
        <taxon>Lactobacillaceae</taxon>
        <taxon>Limosilactobacillus</taxon>
    </lineage>
</organism>
<evidence type="ECO:0000313" key="2">
    <source>
        <dbReference type="EMBL" id="MDM8265984.1"/>
    </source>
</evidence>
<comment type="similarity">
    <text evidence="1">Belongs to the UPF0246 family.</text>
</comment>
<dbReference type="NCBIfam" id="NF002543">
    <property type="entry name" value="PRK02101.1-4"/>
    <property type="match status" value="1"/>
</dbReference>
<evidence type="ECO:0000256" key="1">
    <source>
        <dbReference type="HAMAP-Rule" id="MF_00652"/>
    </source>
</evidence>
<dbReference type="Pfam" id="PF03883">
    <property type="entry name" value="H2O2_YaaD"/>
    <property type="match status" value="1"/>
</dbReference>
<comment type="caution">
    <text evidence="2">The sequence shown here is derived from an EMBL/GenBank/DDBJ whole genome shotgun (WGS) entry which is preliminary data.</text>
</comment>
<dbReference type="Proteomes" id="UP001529343">
    <property type="component" value="Unassembled WGS sequence"/>
</dbReference>
<reference evidence="3" key="1">
    <citation type="submission" date="2023-06" db="EMBL/GenBank/DDBJ databases">
        <title>Identification and characterization of horizontal gene transfer across gut microbiota members of farm animals based on homology search.</title>
        <authorList>
            <person name="Zeman M."/>
            <person name="Kubasova T."/>
            <person name="Jahodarova E."/>
            <person name="Nykrynova M."/>
            <person name="Rychlik I."/>
        </authorList>
    </citation>
    <scope>NUCLEOTIDE SEQUENCE [LARGE SCALE GENOMIC DNA]</scope>
    <source>
        <strain evidence="3">161_Gplus</strain>
    </source>
</reference>
<name>A0ABT7UWC2_9LACO</name>
<accession>A0ABT7UWC2</accession>
<gene>
    <name evidence="2" type="primary">yaaA</name>
    <name evidence="2" type="ORF">QUW44_02200</name>
</gene>
<sequence>MKIIVSPARTMQVDTDSLPYQHLPQFLPQTQEILNWLRGLTYDELHRLWWNCSTQIATLNYRRVQEMDLTQHLTPAILAFRGLQYQYMAPDVFTDQGLAYIKQHLRILSGFYGLLRPFDGIVPYRLGMGDRAKVAVTADLYHFWGGRLAEELYREDRLVLNLASKEYARAVTPYLSGERRLVTCVFGEAIDGRVKQKATLAKMARGNMVRYLAENNITDLAGVKAFDVAYRYHPEYSTPDRLTFIKQ</sequence>
<dbReference type="InterPro" id="IPR005583">
    <property type="entry name" value="YaaA"/>
</dbReference>
<dbReference type="EMBL" id="JAUDDW010000004">
    <property type="protein sequence ID" value="MDM8265984.1"/>
    <property type="molecule type" value="Genomic_DNA"/>
</dbReference>
<dbReference type="HAMAP" id="MF_00652">
    <property type="entry name" value="UPF0246"/>
    <property type="match status" value="1"/>
</dbReference>
<dbReference type="RefSeq" id="WP_289585775.1">
    <property type="nucleotide sequence ID" value="NZ_JAUDDW010000004.1"/>
</dbReference>
<dbReference type="PANTHER" id="PTHR30283:SF4">
    <property type="entry name" value="PEROXIDE STRESS RESISTANCE PROTEIN YAAA"/>
    <property type="match status" value="1"/>
</dbReference>
<proteinExistence type="inferred from homology"/>
<evidence type="ECO:0000313" key="3">
    <source>
        <dbReference type="Proteomes" id="UP001529343"/>
    </source>
</evidence>
<dbReference type="PANTHER" id="PTHR30283">
    <property type="entry name" value="PEROXIDE STRESS RESPONSE PROTEIN YAAA"/>
    <property type="match status" value="1"/>
</dbReference>